<comment type="caution">
    <text evidence="1">The sequence shown here is derived from an EMBL/GenBank/DDBJ whole genome shotgun (WGS) entry which is preliminary data.</text>
</comment>
<dbReference type="PRINTS" id="PR00081">
    <property type="entry name" value="GDHRDH"/>
</dbReference>
<evidence type="ECO:0000313" key="1">
    <source>
        <dbReference type="EMBL" id="KHT57579.1"/>
    </source>
</evidence>
<accession>A0A0B3YSA7</accession>
<proteinExistence type="predicted"/>
<dbReference type="Proteomes" id="UP000031197">
    <property type="component" value="Unassembled WGS sequence"/>
</dbReference>
<gene>
    <name evidence="1" type="ORF">RJ41_01065</name>
</gene>
<dbReference type="PANTHER" id="PTHR45458:SF2">
    <property type="entry name" value="OXIDOREDUCTASE, SHORT CHAIN DEHYDROGENASE_REDUCTASE FAMILY SUPERFAMILY (AFU_ORTHOLOGUE AFUA_3G13450)"/>
    <property type="match status" value="1"/>
</dbReference>
<protein>
    <submittedName>
        <fullName evidence="1">Short-chain dehydrogenase</fullName>
    </submittedName>
</protein>
<organism evidence="1 2">
    <name type="scientific">Alteromonas marina</name>
    <dbReference type="NCBI Taxonomy" id="203795"/>
    <lineage>
        <taxon>Bacteria</taxon>
        <taxon>Pseudomonadati</taxon>
        <taxon>Pseudomonadota</taxon>
        <taxon>Gammaproteobacteria</taxon>
        <taxon>Alteromonadales</taxon>
        <taxon>Alteromonadaceae</taxon>
        <taxon>Alteromonas/Salinimonas group</taxon>
        <taxon>Alteromonas</taxon>
    </lineage>
</organism>
<dbReference type="OrthoDB" id="9785826at2"/>
<dbReference type="SUPFAM" id="SSF51735">
    <property type="entry name" value="NAD(P)-binding Rossmann-fold domains"/>
    <property type="match status" value="1"/>
</dbReference>
<dbReference type="Gene3D" id="3.40.50.720">
    <property type="entry name" value="NAD(P)-binding Rossmann-like Domain"/>
    <property type="match status" value="1"/>
</dbReference>
<name>A0A0B3YSA7_9ALTE</name>
<keyword evidence="2" id="KW-1185">Reference proteome</keyword>
<dbReference type="InterPro" id="IPR002347">
    <property type="entry name" value="SDR_fam"/>
</dbReference>
<sequence length="241" mass="26604">MKNNVLIVGASGGIASALIEQYSSEGARVFAVSRAPLSDTNHSGDVTYHQLAEQDDRHISEFVEQLAEQQVVLTTVVITTGFLHRESDGIHPEKRLEDVSEQALAAYFSTNSIIPAMWLKHLVNIMSKEGSTLVCLSARVGSISDNGLGGWYGYRASKAALNMLVKTASVEYKRRLKDVMLVCYHPGTVDTGLSKPFQKNVAAKKLFTPEFTAKQLIHHLSALNRDQSCHFIDWNGEVVTW</sequence>
<dbReference type="EMBL" id="JWLW01000002">
    <property type="protein sequence ID" value="KHT57579.1"/>
    <property type="molecule type" value="Genomic_DNA"/>
</dbReference>
<dbReference type="GO" id="GO:0016616">
    <property type="term" value="F:oxidoreductase activity, acting on the CH-OH group of donors, NAD or NADP as acceptor"/>
    <property type="evidence" value="ECO:0007669"/>
    <property type="project" value="TreeGrafter"/>
</dbReference>
<dbReference type="InterPro" id="IPR052184">
    <property type="entry name" value="SDR_enzymes"/>
</dbReference>
<evidence type="ECO:0000313" key="2">
    <source>
        <dbReference type="Proteomes" id="UP000031197"/>
    </source>
</evidence>
<dbReference type="RefSeq" id="WP_039216348.1">
    <property type="nucleotide sequence ID" value="NZ_JWLW01000002.1"/>
</dbReference>
<dbReference type="InterPro" id="IPR036291">
    <property type="entry name" value="NAD(P)-bd_dom_sf"/>
</dbReference>
<dbReference type="PANTHER" id="PTHR45458">
    <property type="entry name" value="SHORT-CHAIN DEHYDROGENASE/REDUCTASE SDR"/>
    <property type="match status" value="1"/>
</dbReference>
<dbReference type="AlphaFoldDB" id="A0A0B3YSA7"/>
<dbReference type="Pfam" id="PF00106">
    <property type="entry name" value="adh_short"/>
    <property type="match status" value="1"/>
</dbReference>
<reference evidence="1 2" key="1">
    <citation type="submission" date="2014-12" db="EMBL/GenBank/DDBJ databases">
        <title>Genome sequencing of Alteromonas marina AD001.</title>
        <authorList>
            <person name="Adrian T.G.S."/>
            <person name="Chan K.G."/>
        </authorList>
    </citation>
    <scope>NUCLEOTIDE SEQUENCE [LARGE SCALE GENOMIC DNA]</scope>
    <source>
        <strain evidence="1 2">AD001</strain>
    </source>
</reference>